<reference evidence="1 2" key="1">
    <citation type="submission" date="2020-02" db="EMBL/GenBank/DDBJ databases">
        <authorList>
            <person name="Ma Q."/>
            <person name="Huang Y."/>
            <person name="Song X."/>
            <person name="Pei D."/>
        </authorList>
    </citation>
    <scope>NUCLEOTIDE SEQUENCE [LARGE SCALE GENOMIC DNA]</scope>
    <source>
        <strain evidence="1">Sxm20200214</strain>
        <tissue evidence="1">Leaf</tissue>
    </source>
</reference>
<protein>
    <submittedName>
        <fullName evidence="1">Uncharacterized protein</fullName>
    </submittedName>
</protein>
<organism evidence="1 2">
    <name type="scientific">Brassica carinata</name>
    <name type="common">Ethiopian mustard</name>
    <name type="synonym">Abyssinian cabbage</name>
    <dbReference type="NCBI Taxonomy" id="52824"/>
    <lineage>
        <taxon>Eukaryota</taxon>
        <taxon>Viridiplantae</taxon>
        <taxon>Streptophyta</taxon>
        <taxon>Embryophyta</taxon>
        <taxon>Tracheophyta</taxon>
        <taxon>Spermatophyta</taxon>
        <taxon>Magnoliopsida</taxon>
        <taxon>eudicotyledons</taxon>
        <taxon>Gunneridae</taxon>
        <taxon>Pentapetalae</taxon>
        <taxon>rosids</taxon>
        <taxon>malvids</taxon>
        <taxon>Brassicales</taxon>
        <taxon>Brassicaceae</taxon>
        <taxon>Brassiceae</taxon>
        <taxon>Brassica</taxon>
    </lineage>
</organism>
<evidence type="ECO:0000313" key="2">
    <source>
        <dbReference type="Proteomes" id="UP000886595"/>
    </source>
</evidence>
<proteinExistence type="predicted"/>
<dbReference type="AlphaFoldDB" id="A0A8X7W5T3"/>
<gene>
    <name evidence="1" type="ORF">Bca52824_016103</name>
</gene>
<comment type="caution">
    <text evidence="1">The sequence shown here is derived from an EMBL/GenBank/DDBJ whole genome shotgun (WGS) entry which is preliminary data.</text>
</comment>
<keyword evidence="2" id="KW-1185">Reference proteome</keyword>
<dbReference type="Proteomes" id="UP000886595">
    <property type="component" value="Unassembled WGS sequence"/>
</dbReference>
<name>A0A8X7W5T3_BRACI</name>
<dbReference type="EMBL" id="JAAMPC010000003">
    <property type="protein sequence ID" value="KAG2322890.1"/>
    <property type="molecule type" value="Genomic_DNA"/>
</dbReference>
<accession>A0A8X7W5T3</accession>
<sequence length="164" mass="19524">MLIQNNSSQIIIVCVKSDRVQCQYDLDCVREKNNAFKLCDSMLMRRQRLHHKEKMSLALKSWMFKFKHQKHQHPQDKRSLMLMVRSMTDEFNETKNGSWYLILGRLKIRRWLRLVGVLSRKKKKTSLLHWKELLVGYTKNVSAKEHGNLILDVRVVCLESLNTL</sequence>
<evidence type="ECO:0000313" key="1">
    <source>
        <dbReference type="EMBL" id="KAG2322890.1"/>
    </source>
</evidence>